<comment type="caution">
    <text evidence="1">The sequence shown here is derived from an EMBL/GenBank/DDBJ whole genome shotgun (WGS) entry which is preliminary data.</text>
</comment>
<keyword evidence="2" id="KW-1185">Reference proteome</keyword>
<proteinExistence type="predicted"/>
<dbReference type="EMBL" id="LOCQ01000058">
    <property type="protein sequence ID" value="OBV38119.1"/>
    <property type="molecule type" value="Genomic_DNA"/>
</dbReference>
<sequence length="77" mass="8514">MSTRAPAPAESPRELADQHDLRLHRAKQLARPVGYQGQNCFIAGFCWHKGDADMTVYIEGLAEPVAPAELTILEQPQ</sequence>
<reference evidence="1 2" key="1">
    <citation type="submission" date="2016-04" db="EMBL/GenBank/DDBJ databases">
        <title>Draft genome sequence of Janthinobacterium psychrotolerans sp. nov., isolated from freshwater sediments in Denmark.</title>
        <authorList>
            <person name="Gong X."/>
            <person name="Skrivergaard S."/>
            <person name="Korsgaard B.S."/>
            <person name="Schreiber L."/>
            <person name="Marshall I.P."/>
            <person name="Finster K."/>
            <person name="Schramm A."/>
        </authorList>
    </citation>
    <scope>NUCLEOTIDE SEQUENCE [LARGE SCALE GENOMIC DNA]</scope>
    <source>
        <strain evidence="1 2">S3-2</strain>
    </source>
</reference>
<dbReference type="RefSeq" id="WP_065309002.1">
    <property type="nucleotide sequence ID" value="NZ_LOCQ01000058.1"/>
</dbReference>
<dbReference type="STRING" id="1747903.ASR47_100572"/>
<evidence type="ECO:0000313" key="2">
    <source>
        <dbReference type="Proteomes" id="UP000092713"/>
    </source>
</evidence>
<dbReference type="OrthoDB" id="8778045at2"/>
<gene>
    <name evidence="1" type="ORF">ASR47_100572</name>
</gene>
<dbReference type="AlphaFoldDB" id="A0A1A7BZD4"/>
<name>A0A1A7BZD4_9BURK</name>
<evidence type="ECO:0000313" key="1">
    <source>
        <dbReference type="EMBL" id="OBV38119.1"/>
    </source>
</evidence>
<accession>A0A1A7BZD4</accession>
<dbReference type="Proteomes" id="UP000092713">
    <property type="component" value="Unassembled WGS sequence"/>
</dbReference>
<organism evidence="1 2">
    <name type="scientific">Janthinobacterium psychrotolerans</name>
    <dbReference type="NCBI Taxonomy" id="1747903"/>
    <lineage>
        <taxon>Bacteria</taxon>
        <taxon>Pseudomonadati</taxon>
        <taxon>Pseudomonadota</taxon>
        <taxon>Betaproteobacteria</taxon>
        <taxon>Burkholderiales</taxon>
        <taxon>Oxalobacteraceae</taxon>
        <taxon>Janthinobacterium</taxon>
    </lineage>
</organism>
<protein>
    <submittedName>
        <fullName evidence="1">Uncharacterized protein</fullName>
    </submittedName>
</protein>